<keyword evidence="3" id="KW-0687">Ribonucleoprotein</keyword>
<dbReference type="InterPro" id="IPR001648">
    <property type="entry name" value="Ribosomal_bS18"/>
</dbReference>
<dbReference type="OrthoDB" id="21463at2759"/>
<name>A0A180H4W3_PUCT1</name>
<dbReference type="AlphaFoldDB" id="A0A180H4W3"/>
<dbReference type="STRING" id="630390.A0A180H4W3"/>
<reference evidence="6" key="1">
    <citation type="submission" date="2009-11" db="EMBL/GenBank/DDBJ databases">
        <authorList>
            <consortium name="The Broad Institute Genome Sequencing Platform"/>
            <person name="Ward D."/>
            <person name="Feldgarden M."/>
            <person name="Earl A."/>
            <person name="Young S.K."/>
            <person name="Zeng Q."/>
            <person name="Koehrsen M."/>
            <person name="Alvarado L."/>
            <person name="Berlin A."/>
            <person name="Bochicchio J."/>
            <person name="Borenstein D."/>
            <person name="Chapman S.B."/>
            <person name="Chen Z."/>
            <person name="Engels R."/>
            <person name="Freedman E."/>
            <person name="Gellesch M."/>
            <person name="Goldberg J."/>
            <person name="Griggs A."/>
            <person name="Gujja S."/>
            <person name="Heilman E."/>
            <person name="Heiman D."/>
            <person name="Hepburn T."/>
            <person name="Howarth C."/>
            <person name="Jen D."/>
            <person name="Larson L."/>
            <person name="Lewis B."/>
            <person name="Mehta T."/>
            <person name="Park D."/>
            <person name="Pearson M."/>
            <person name="Roberts A."/>
            <person name="Saif S."/>
            <person name="Shea T."/>
            <person name="Shenoy N."/>
            <person name="Sisk P."/>
            <person name="Stolte C."/>
            <person name="Sykes S."/>
            <person name="Thomson T."/>
            <person name="Walk T."/>
            <person name="White J."/>
            <person name="Yandava C."/>
            <person name="Izard J."/>
            <person name="Baranova O.V."/>
            <person name="Blanton J.M."/>
            <person name="Tanner A.C."/>
            <person name="Dewhirst F.E."/>
            <person name="Haas B."/>
            <person name="Nusbaum C."/>
            <person name="Birren B."/>
        </authorList>
    </citation>
    <scope>NUCLEOTIDE SEQUENCE [LARGE SCALE GENOMIC DNA]</scope>
    <source>
        <strain evidence="6">1-1 BBBD Race 1</strain>
    </source>
</reference>
<dbReference type="Gene3D" id="4.10.640.10">
    <property type="entry name" value="Ribosomal protein S18"/>
    <property type="match status" value="1"/>
</dbReference>
<comment type="similarity">
    <text evidence="1">Belongs to the bacterial ribosomal protein bS18 family.</text>
</comment>
<proteinExistence type="inferred from homology"/>
<dbReference type="PANTHER" id="PTHR13479:SF40">
    <property type="entry name" value="SMALL RIBOSOMAL SUBUNIT PROTEIN BS18M"/>
    <property type="match status" value="1"/>
</dbReference>
<feature type="region of interest" description="Disordered" evidence="5">
    <location>
        <begin position="41"/>
        <end position="60"/>
    </location>
</feature>
<reference evidence="6" key="2">
    <citation type="submission" date="2016-05" db="EMBL/GenBank/DDBJ databases">
        <title>Comparative analysis highlights variable genome content of wheat rusts and divergence of the mating loci.</title>
        <authorList>
            <person name="Cuomo C.A."/>
            <person name="Bakkeren G."/>
            <person name="Szabo L."/>
            <person name="Khalil H."/>
            <person name="Joly D."/>
            <person name="Goldberg J."/>
            <person name="Young S."/>
            <person name="Zeng Q."/>
            <person name="Fellers J."/>
        </authorList>
    </citation>
    <scope>NUCLEOTIDE SEQUENCE [LARGE SCALE GENOMIC DNA]</scope>
    <source>
        <strain evidence="6">1-1 BBBD Race 1</strain>
    </source>
</reference>
<reference evidence="7 8" key="3">
    <citation type="journal article" date="2017" name="G3 (Bethesda)">
        <title>Comparative analysis highlights variable genome content of wheat rusts and divergence of the mating loci.</title>
        <authorList>
            <person name="Cuomo C.A."/>
            <person name="Bakkeren G."/>
            <person name="Khalil H.B."/>
            <person name="Panwar V."/>
            <person name="Joly D."/>
            <person name="Linning R."/>
            <person name="Sakthikumar S."/>
            <person name="Song X."/>
            <person name="Adiconis X."/>
            <person name="Fan L."/>
            <person name="Goldberg J.M."/>
            <person name="Levin J.Z."/>
            <person name="Young S."/>
            <person name="Zeng Q."/>
            <person name="Anikster Y."/>
            <person name="Bruce M."/>
            <person name="Wang M."/>
            <person name="Yin C."/>
            <person name="McCallum B."/>
            <person name="Szabo L.J."/>
            <person name="Hulbert S."/>
            <person name="Chen X."/>
            <person name="Fellers J.P."/>
        </authorList>
    </citation>
    <scope>NUCLEOTIDE SEQUENCE</scope>
    <source>
        <strain evidence="8">Isolate 1-1 / race 1 (BBBD)</strain>
        <strain evidence="7">isolate 1-1 / race 1 (BBBD)</strain>
    </source>
</reference>
<accession>A0A180H4W3</accession>
<protein>
    <recommendedName>
        <fullName evidence="4">Small ribosomal subunit protein bS18m</fullName>
    </recommendedName>
</protein>
<dbReference type="GO" id="GO:0032543">
    <property type="term" value="P:mitochondrial translation"/>
    <property type="evidence" value="ECO:0007669"/>
    <property type="project" value="TreeGrafter"/>
</dbReference>
<dbReference type="GO" id="GO:0070181">
    <property type="term" value="F:small ribosomal subunit rRNA binding"/>
    <property type="evidence" value="ECO:0007669"/>
    <property type="project" value="TreeGrafter"/>
</dbReference>
<dbReference type="PANTHER" id="PTHR13479">
    <property type="entry name" value="30S RIBOSOMAL PROTEIN S18"/>
    <property type="match status" value="1"/>
</dbReference>
<dbReference type="GO" id="GO:0005763">
    <property type="term" value="C:mitochondrial small ribosomal subunit"/>
    <property type="evidence" value="ECO:0007669"/>
    <property type="project" value="TreeGrafter"/>
</dbReference>
<dbReference type="Pfam" id="PF01084">
    <property type="entry name" value="Ribosomal_S18"/>
    <property type="match status" value="1"/>
</dbReference>
<evidence type="ECO:0000256" key="2">
    <source>
        <dbReference type="ARBA" id="ARBA00022980"/>
    </source>
</evidence>
<dbReference type="VEuPathDB" id="FungiDB:PTTG_07368"/>
<evidence type="ECO:0000256" key="1">
    <source>
        <dbReference type="ARBA" id="ARBA00005589"/>
    </source>
</evidence>
<sequence length="233" mass="26491">MTLSSCQKLWRTCIPRSIPSGTTTTHLGPYSSPWACPANPRTGRSASFSSHPTHYSENEQNKMTLSKLVEKEVKAKPLNSLPTFGSQWGKYFSDGSRRLSFNPNQVLKPSDLQLENLIHPADRESRKPRPVIRRPPTKSEVRLTDPFLYYNINILNEPYNPDLLANFITPLGRIKKRALTGLSKGNQKKVSKAIRRARCMGFLPYFGKPLERYSEDHQQRRDGPGVDLPPFAR</sequence>
<keyword evidence="8" id="KW-1185">Reference proteome</keyword>
<dbReference type="EnsemblFungi" id="PTTG_07368-t43_1">
    <property type="protein sequence ID" value="PTTG_07368-t43_1-p1"/>
    <property type="gene ID" value="PTTG_07368"/>
</dbReference>
<dbReference type="EMBL" id="ADAS02000001">
    <property type="protein sequence ID" value="OAW00041.1"/>
    <property type="molecule type" value="Genomic_DNA"/>
</dbReference>
<dbReference type="GO" id="GO:0003735">
    <property type="term" value="F:structural constituent of ribosome"/>
    <property type="evidence" value="ECO:0007669"/>
    <property type="project" value="InterPro"/>
</dbReference>
<dbReference type="PRINTS" id="PR00974">
    <property type="entry name" value="RIBOSOMALS18"/>
</dbReference>
<evidence type="ECO:0000313" key="7">
    <source>
        <dbReference type="EnsemblFungi" id="PTTG_07368-t43_1-p1"/>
    </source>
</evidence>
<evidence type="ECO:0000313" key="8">
    <source>
        <dbReference type="Proteomes" id="UP000005240"/>
    </source>
</evidence>
<gene>
    <name evidence="6" type="ORF">PTTG_07368</name>
</gene>
<organism evidence="6">
    <name type="scientific">Puccinia triticina (isolate 1-1 / race 1 (BBBD))</name>
    <name type="common">Brown leaf rust fungus</name>
    <dbReference type="NCBI Taxonomy" id="630390"/>
    <lineage>
        <taxon>Eukaryota</taxon>
        <taxon>Fungi</taxon>
        <taxon>Dikarya</taxon>
        <taxon>Basidiomycota</taxon>
        <taxon>Pucciniomycotina</taxon>
        <taxon>Pucciniomycetes</taxon>
        <taxon>Pucciniales</taxon>
        <taxon>Pucciniaceae</taxon>
        <taxon>Puccinia</taxon>
    </lineage>
</organism>
<dbReference type="SUPFAM" id="SSF46911">
    <property type="entry name" value="Ribosomal protein S18"/>
    <property type="match status" value="1"/>
</dbReference>
<feature type="compositionally biased region" description="Basic and acidic residues" evidence="5">
    <location>
        <begin position="213"/>
        <end position="224"/>
    </location>
</feature>
<evidence type="ECO:0000256" key="5">
    <source>
        <dbReference type="SAM" id="MobiDB-lite"/>
    </source>
</evidence>
<keyword evidence="2" id="KW-0689">Ribosomal protein</keyword>
<evidence type="ECO:0000256" key="3">
    <source>
        <dbReference type="ARBA" id="ARBA00023274"/>
    </source>
</evidence>
<feature type="compositionally biased region" description="Polar residues" evidence="5">
    <location>
        <begin position="42"/>
        <end position="53"/>
    </location>
</feature>
<feature type="region of interest" description="Disordered" evidence="5">
    <location>
        <begin position="213"/>
        <end position="233"/>
    </location>
</feature>
<dbReference type="InterPro" id="IPR036870">
    <property type="entry name" value="Ribosomal_bS18_sf"/>
</dbReference>
<evidence type="ECO:0000256" key="4">
    <source>
        <dbReference type="ARBA" id="ARBA00035264"/>
    </source>
</evidence>
<evidence type="ECO:0000313" key="6">
    <source>
        <dbReference type="EMBL" id="OAW00041.1"/>
    </source>
</evidence>
<dbReference type="Proteomes" id="UP000005240">
    <property type="component" value="Unassembled WGS sequence"/>
</dbReference>
<reference evidence="7" key="4">
    <citation type="submission" date="2025-05" db="UniProtKB">
        <authorList>
            <consortium name="EnsemblFungi"/>
        </authorList>
    </citation>
    <scope>IDENTIFICATION</scope>
    <source>
        <strain evidence="7">isolate 1-1 / race 1 (BBBD)</strain>
    </source>
</reference>